<name>A0A0V0SRZ5_9BILA</name>
<keyword evidence="2" id="KW-1185">Reference proteome</keyword>
<comment type="caution">
    <text evidence="1">The sequence shown here is derived from an EMBL/GenBank/DDBJ whole genome shotgun (WGS) entry which is preliminary data.</text>
</comment>
<feature type="non-terminal residue" evidence="1">
    <location>
        <position position="1"/>
    </location>
</feature>
<dbReference type="AlphaFoldDB" id="A0A0V0SRZ5"/>
<reference evidence="1 2" key="1">
    <citation type="submission" date="2015-01" db="EMBL/GenBank/DDBJ databases">
        <title>Evolution of Trichinella species and genotypes.</title>
        <authorList>
            <person name="Korhonen P.K."/>
            <person name="Edoardo P."/>
            <person name="Giuseppe L.R."/>
            <person name="Gasser R.B."/>
        </authorList>
    </citation>
    <scope>NUCLEOTIDE SEQUENCE [LARGE SCALE GENOMIC DNA]</scope>
    <source>
        <strain evidence="1">ISS417</strain>
    </source>
</reference>
<accession>A0A0V0SRZ5</accession>
<proteinExistence type="predicted"/>
<evidence type="ECO:0000313" key="1">
    <source>
        <dbReference type="EMBL" id="KRX29505.1"/>
    </source>
</evidence>
<protein>
    <submittedName>
        <fullName evidence="1">Uncharacterized protein</fullName>
    </submittedName>
</protein>
<gene>
    <name evidence="1" type="ORF">T05_14846</name>
</gene>
<dbReference type="EMBL" id="JYDJ01003230">
    <property type="protein sequence ID" value="KRX29505.1"/>
    <property type="molecule type" value="Genomic_DNA"/>
</dbReference>
<organism evidence="1 2">
    <name type="scientific">Trichinella murrelli</name>
    <dbReference type="NCBI Taxonomy" id="144512"/>
    <lineage>
        <taxon>Eukaryota</taxon>
        <taxon>Metazoa</taxon>
        <taxon>Ecdysozoa</taxon>
        <taxon>Nematoda</taxon>
        <taxon>Enoplea</taxon>
        <taxon>Dorylaimia</taxon>
        <taxon>Trichinellida</taxon>
        <taxon>Trichinellidae</taxon>
        <taxon>Trichinella</taxon>
    </lineage>
</organism>
<dbReference type="Proteomes" id="UP000055048">
    <property type="component" value="Unassembled WGS sequence"/>
</dbReference>
<sequence>LALLLVVESLIKSPDTILLSCHVRQRTGLISGDTVLSRTFWSSEPDLNQRPMDSLWCRKGWRRQARFPRRRS</sequence>
<evidence type="ECO:0000313" key="2">
    <source>
        <dbReference type="Proteomes" id="UP000055048"/>
    </source>
</evidence>